<gene>
    <name evidence="1" type="ORF">FBZ92_12376</name>
</gene>
<reference evidence="1 2" key="1">
    <citation type="submission" date="2019-06" db="EMBL/GenBank/DDBJ databases">
        <title>Genomic Encyclopedia of Type Strains, Phase IV (KMG-V): Genome sequencing to study the core and pangenomes of soil and plant-associated prokaryotes.</title>
        <authorList>
            <person name="Whitman W."/>
        </authorList>
    </citation>
    <scope>NUCLEOTIDE SEQUENCE [LARGE SCALE GENOMIC DNA]</scope>
    <source>
        <strain evidence="1 2">BR 11140</strain>
    </source>
</reference>
<organism evidence="1 2">
    <name type="scientific">Nitrospirillum amazonense</name>
    <dbReference type="NCBI Taxonomy" id="28077"/>
    <lineage>
        <taxon>Bacteria</taxon>
        <taxon>Pseudomonadati</taxon>
        <taxon>Pseudomonadota</taxon>
        <taxon>Alphaproteobacteria</taxon>
        <taxon>Rhodospirillales</taxon>
        <taxon>Azospirillaceae</taxon>
        <taxon>Nitrospirillum</taxon>
    </lineage>
</organism>
<dbReference type="Proteomes" id="UP000318050">
    <property type="component" value="Unassembled WGS sequence"/>
</dbReference>
<dbReference type="PROSITE" id="PS51257">
    <property type="entry name" value="PROKAR_LIPOPROTEIN"/>
    <property type="match status" value="1"/>
</dbReference>
<sequence length="29" mass="2891">MKVLKAALAASTIAAGCAHAVLNLVLARI</sequence>
<protein>
    <recommendedName>
        <fullName evidence="3">Lipoprotein</fullName>
    </recommendedName>
</protein>
<dbReference type="AlphaFoldDB" id="A0A560HVL2"/>
<evidence type="ECO:0000313" key="1">
    <source>
        <dbReference type="EMBL" id="TWB50656.1"/>
    </source>
</evidence>
<accession>A0A560HVL2</accession>
<dbReference type="EMBL" id="VITT01000023">
    <property type="protein sequence ID" value="TWB50656.1"/>
    <property type="molecule type" value="Genomic_DNA"/>
</dbReference>
<evidence type="ECO:0000313" key="2">
    <source>
        <dbReference type="Proteomes" id="UP000318050"/>
    </source>
</evidence>
<proteinExistence type="predicted"/>
<comment type="caution">
    <text evidence="1">The sequence shown here is derived from an EMBL/GenBank/DDBJ whole genome shotgun (WGS) entry which is preliminary data.</text>
</comment>
<evidence type="ECO:0008006" key="3">
    <source>
        <dbReference type="Google" id="ProtNLM"/>
    </source>
</evidence>
<name>A0A560HVL2_9PROT</name>